<evidence type="ECO:0000313" key="3">
    <source>
        <dbReference type="EMBL" id="VZK65032.1"/>
    </source>
</evidence>
<organism evidence="4">
    <name type="scientific">Mycoplasma feriruminatoris</name>
    <dbReference type="NCBI Taxonomy" id="1179777"/>
    <lineage>
        <taxon>Bacteria</taxon>
        <taxon>Bacillati</taxon>
        <taxon>Mycoplasmatota</taxon>
        <taxon>Mollicutes</taxon>
        <taxon>Mycoplasmataceae</taxon>
        <taxon>Mycoplasma</taxon>
    </lineage>
</organism>
<name>A0A654IG42_9MOLU</name>
<evidence type="ECO:0000313" key="5">
    <source>
        <dbReference type="EMBL" id="VZR97171.1"/>
    </source>
</evidence>
<dbReference type="PANTHER" id="PTHR35149">
    <property type="entry name" value="SLL5132 PROTEIN"/>
    <property type="match status" value="1"/>
</dbReference>
<dbReference type="Pfam" id="PF03235">
    <property type="entry name" value="GmrSD_N"/>
    <property type="match status" value="1"/>
</dbReference>
<dbReference type="EMBL" id="LR739233">
    <property type="protein sequence ID" value="VZR75176.1"/>
    <property type="molecule type" value="Genomic_DNA"/>
</dbReference>
<sequence length="611" mass="72602">MQNNSITILARTIKQMFSYLEIIEIPSYQREYCWSKENIVSLLNDLLERNKDKRQHFFGTITESTEPTDVNNPNILKHRIIDGQQRLTTSLLLIHFLNRQIIINSNNLEESVFKKEELKLKEFNFEKYSDEPDEDSLKISQDINKIIAFYTGNEPNSDEINFKYKKIEENYNIIRNFLIPKNYKVDEYRSLLDTFLNNFVFSSLLYPVKDPFEEMTIFENLNSKGALLDDLDLIKNFIMLVDQNKKPSENLMQYDRYVRNIVGSKVKESKVDKTIKDFFTVFLKWYLKNKFNDYPSYEIYKNFKKYLELKKEKNISLTDSLKELRKYLLLYLTITNPEKDSHIGNNLWIRVIEQKNVYISLLFALFTKFSKFDNNSEEWPVESIIIDYMKVFSCHIIKLLAYQGTGQSLTEFCLWFEKQIVQNEEMTVQKLSNILKDNSNTEKHNFAKTPDYQQVKESLLHIKDTTKWVSKSVIDVVQTTILNRSNENISHTKKTTLEHIMPQKLSSEWIQYLSDNENITEQEVRNKHEFYLNQIGNLCFIDLGKNSELKNYSFDHKKSKVYRMASAPLINGNVFLQEYKIEPITSYNKWGFEEIQKRSEQIVDAFMKIID</sequence>
<dbReference type="Pfam" id="PF07510">
    <property type="entry name" value="GmrSD_C"/>
    <property type="match status" value="1"/>
</dbReference>
<proteinExistence type="predicted"/>
<evidence type="ECO:0000313" key="4">
    <source>
        <dbReference type="EMBL" id="VZR75176.1"/>
    </source>
</evidence>
<protein>
    <recommendedName>
        <fullName evidence="6">DUF262 domain-containing protein</fullName>
    </recommendedName>
</protein>
<evidence type="ECO:0008006" key="6">
    <source>
        <dbReference type="Google" id="ProtNLM"/>
    </source>
</evidence>
<dbReference type="InterPro" id="IPR004919">
    <property type="entry name" value="GmrSD_N"/>
</dbReference>
<gene>
    <name evidence="3" type="ORF">MF5292_00189</name>
    <name evidence="5" type="ORF">MF5293_00187</name>
    <name evidence="4" type="ORF">MF5294_00188</name>
</gene>
<accession>A0A654IG42</accession>
<feature type="domain" description="GmrSD restriction endonucleases C-terminal" evidence="2">
    <location>
        <begin position="453"/>
        <end position="604"/>
    </location>
</feature>
<dbReference type="AlphaFoldDB" id="A0A654IG42"/>
<dbReference type="InterPro" id="IPR011089">
    <property type="entry name" value="GmrSD_C"/>
</dbReference>
<dbReference type="PANTHER" id="PTHR35149:SF1">
    <property type="entry name" value="DUF5655 DOMAIN-CONTAINING PROTEIN"/>
    <property type="match status" value="1"/>
</dbReference>
<feature type="domain" description="GmrSD restriction endonucleases N-terminal" evidence="1">
    <location>
        <begin position="13"/>
        <end position="238"/>
    </location>
</feature>
<evidence type="ECO:0000259" key="2">
    <source>
        <dbReference type="Pfam" id="PF07510"/>
    </source>
</evidence>
<dbReference type="EMBL" id="LR738858">
    <property type="protein sequence ID" value="VZK65032.1"/>
    <property type="molecule type" value="Genomic_DNA"/>
</dbReference>
<reference evidence="4" key="1">
    <citation type="submission" date="2019-11" db="EMBL/GenBank/DDBJ databases">
        <authorList>
            <person name="Falquet L."/>
            <person name="Falquet L."/>
        </authorList>
    </citation>
    <scope>NUCLEOTIDE SEQUENCE</scope>
    <source>
        <strain evidence="5">G1650</strain>
        <strain evidence="4">G1705</strain>
        <strain evidence="3">G5813/1+2</strain>
    </source>
</reference>
<dbReference type="EMBL" id="LR739234">
    <property type="protein sequence ID" value="VZR97171.1"/>
    <property type="molecule type" value="Genomic_DNA"/>
</dbReference>
<evidence type="ECO:0000259" key="1">
    <source>
        <dbReference type="Pfam" id="PF03235"/>
    </source>
</evidence>